<protein>
    <recommendedName>
        <fullName evidence="4">Fibrillar collagen NC1 domain-containing protein</fullName>
    </recommendedName>
</protein>
<feature type="domain" description="Fibrillar collagen NC1" evidence="4">
    <location>
        <begin position="1"/>
        <end position="84"/>
    </location>
</feature>
<reference evidence="5 6" key="1">
    <citation type="submission" date="2021-06" db="EMBL/GenBank/DDBJ databases">
        <authorList>
            <person name="Palmer J.M."/>
        </authorList>
    </citation>
    <scope>NUCLEOTIDE SEQUENCE [LARGE SCALE GENOMIC DNA]</scope>
    <source>
        <strain evidence="6">if_2019</strain>
        <tissue evidence="5">Muscle</tissue>
    </source>
</reference>
<proteinExistence type="predicted"/>
<accession>A0ABV0TR16</accession>
<dbReference type="EMBL" id="JAHRIQ010039741">
    <property type="protein sequence ID" value="MEQ2234426.1"/>
    <property type="molecule type" value="Genomic_DNA"/>
</dbReference>
<comment type="caution">
    <text evidence="5">The sequence shown here is derived from an EMBL/GenBank/DDBJ whole genome shotgun (WGS) entry which is preliminary data.</text>
</comment>
<keyword evidence="3" id="KW-0176">Collagen</keyword>
<name>A0ABV0TR16_9TELE</name>
<feature type="non-terminal residue" evidence="5">
    <location>
        <position position="1"/>
    </location>
</feature>
<evidence type="ECO:0000259" key="4">
    <source>
        <dbReference type="PROSITE" id="PS51461"/>
    </source>
</evidence>
<comment type="subcellular location">
    <subcellularLocation>
        <location evidence="1">Secreted</location>
    </subcellularLocation>
</comment>
<keyword evidence="2" id="KW-0964">Secreted</keyword>
<evidence type="ECO:0000256" key="2">
    <source>
        <dbReference type="ARBA" id="ARBA00022525"/>
    </source>
</evidence>
<evidence type="ECO:0000256" key="3">
    <source>
        <dbReference type="ARBA" id="ARBA00023119"/>
    </source>
</evidence>
<gene>
    <name evidence="5" type="ORF">ILYODFUR_031737</name>
</gene>
<dbReference type="Gene3D" id="2.60.120.1000">
    <property type="match status" value="1"/>
</dbReference>
<organism evidence="5 6">
    <name type="scientific">Ilyodon furcidens</name>
    <name type="common">goldbreast splitfin</name>
    <dbReference type="NCBI Taxonomy" id="33524"/>
    <lineage>
        <taxon>Eukaryota</taxon>
        <taxon>Metazoa</taxon>
        <taxon>Chordata</taxon>
        <taxon>Craniata</taxon>
        <taxon>Vertebrata</taxon>
        <taxon>Euteleostomi</taxon>
        <taxon>Actinopterygii</taxon>
        <taxon>Neopterygii</taxon>
        <taxon>Teleostei</taxon>
        <taxon>Neoteleostei</taxon>
        <taxon>Acanthomorphata</taxon>
        <taxon>Ovalentaria</taxon>
        <taxon>Atherinomorphae</taxon>
        <taxon>Cyprinodontiformes</taxon>
        <taxon>Goodeidae</taxon>
        <taxon>Ilyodon</taxon>
    </lineage>
</organism>
<dbReference type="PROSITE" id="PS51461">
    <property type="entry name" value="NC1_FIB"/>
    <property type="match status" value="1"/>
</dbReference>
<evidence type="ECO:0000256" key="1">
    <source>
        <dbReference type="ARBA" id="ARBA00004613"/>
    </source>
</evidence>
<sequence length="84" mass="9328">LEVGVGRIQMNFIHLLSTEAVQHIIIHCLNVSVWAEGPTQQPSSNSVSFKAWSGEKIQPGDLLEPLIPRDDCWEVIPLVQKLAV</sequence>
<keyword evidence="6" id="KW-1185">Reference proteome</keyword>
<dbReference type="Pfam" id="PF01410">
    <property type="entry name" value="COLFI"/>
    <property type="match status" value="1"/>
</dbReference>
<evidence type="ECO:0000313" key="5">
    <source>
        <dbReference type="EMBL" id="MEQ2234426.1"/>
    </source>
</evidence>
<dbReference type="InterPro" id="IPR000885">
    <property type="entry name" value="Fib_collagen_C"/>
</dbReference>
<evidence type="ECO:0000313" key="6">
    <source>
        <dbReference type="Proteomes" id="UP001482620"/>
    </source>
</evidence>
<dbReference type="Proteomes" id="UP001482620">
    <property type="component" value="Unassembled WGS sequence"/>
</dbReference>